<proteinExistence type="predicted"/>
<dbReference type="AlphaFoldDB" id="A0A0A2ALN4"/>
<dbReference type="EMBL" id="JNAO01000004">
    <property type="protein sequence ID" value="KGG02521.1"/>
    <property type="molecule type" value="Genomic_DNA"/>
</dbReference>
<gene>
    <name evidence="2" type="ORF">EU98_0461</name>
</gene>
<dbReference type="SUPFAM" id="SSF46785">
    <property type="entry name" value="Winged helix' DNA-binding domain"/>
    <property type="match status" value="1"/>
</dbReference>
<feature type="domain" description="HTH crp-type" evidence="1">
    <location>
        <begin position="101"/>
        <end position="177"/>
    </location>
</feature>
<dbReference type="GO" id="GO:0003677">
    <property type="term" value="F:DNA binding"/>
    <property type="evidence" value="ECO:0007669"/>
    <property type="project" value="InterPro"/>
</dbReference>
<protein>
    <submittedName>
        <fullName evidence="2">Putative Bacterial regulatory protein</fullName>
    </submittedName>
</protein>
<dbReference type="RefSeq" id="WP_052045497.1">
    <property type="nucleotide sequence ID" value="NZ_JNAO01000004.1"/>
</dbReference>
<sequence length="178" mass="20676">MIIPEKQNIEFKENTILEVKSGILIMQSKIKNKKNIVGIINENVVINLELCNYENIQLIALTNCEIKTIKRGLFFSSTDLITKSLKRIDQLEKLLLISNIKKSEEKLKEFLLYLSSIIGLKKDKHIYLNLKEFNFTHKIIGKSISSTRVTVTRNLKILEKKGWLKFEKKGILIPFKDN</sequence>
<dbReference type="eggNOG" id="COG0664">
    <property type="taxonomic scope" value="Bacteria"/>
</dbReference>
<dbReference type="PROSITE" id="PS51063">
    <property type="entry name" value="HTH_CRP_2"/>
    <property type="match status" value="1"/>
</dbReference>
<dbReference type="Proteomes" id="UP000030533">
    <property type="component" value="Unassembled WGS sequence"/>
</dbReference>
<dbReference type="Pfam" id="PF13545">
    <property type="entry name" value="HTH_Crp_2"/>
    <property type="match status" value="1"/>
</dbReference>
<dbReference type="Gene3D" id="1.10.10.10">
    <property type="entry name" value="Winged helix-like DNA-binding domain superfamily/Winged helix DNA-binding domain"/>
    <property type="match status" value="1"/>
</dbReference>
<evidence type="ECO:0000259" key="1">
    <source>
        <dbReference type="PROSITE" id="PS51063"/>
    </source>
</evidence>
<dbReference type="InterPro" id="IPR036388">
    <property type="entry name" value="WH-like_DNA-bd_sf"/>
</dbReference>
<name>A0A0A2ALN4_PROMR</name>
<dbReference type="InterPro" id="IPR012318">
    <property type="entry name" value="HTH_CRP"/>
</dbReference>
<dbReference type="InterPro" id="IPR036390">
    <property type="entry name" value="WH_DNA-bd_sf"/>
</dbReference>
<accession>A0A0A2ALN4</accession>
<organism evidence="2 3">
    <name type="scientific">Prochlorococcus marinus str. MIT 9314</name>
    <dbReference type="NCBI Taxonomy" id="167548"/>
    <lineage>
        <taxon>Bacteria</taxon>
        <taxon>Bacillati</taxon>
        <taxon>Cyanobacteriota</taxon>
        <taxon>Cyanophyceae</taxon>
        <taxon>Synechococcales</taxon>
        <taxon>Prochlorococcaceae</taxon>
        <taxon>Prochlorococcus</taxon>
    </lineage>
</organism>
<dbReference type="GO" id="GO:0006355">
    <property type="term" value="P:regulation of DNA-templated transcription"/>
    <property type="evidence" value="ECO:0007669"/>
    <property type="project" value="InterPro"/>
</dbReference>
<reference evidence="3" key="1">
    <citation type="journal article" date="2014" name="Sci. Data">
        <title>Genomes of diverse isolates of the marine cyanobacterium Prochlorococcus.</title>
        <authorList>
            <person name="Biller S."/>
            <person name="Berube P."/>
            <person name="Thompson J."/>
            <person name="Kelly L."/>
            <person name="Roggensack S."/>
            <person name="Awad L."/>
            <person name="Roache-Johnson K."/>
            <person name="Ding H."/>
            <person name="Giovannoni S.J."/>
            <person name="Moore L.R."/>
            <person name="Chisholm S.W."/>
        </authorList>
    </citation>
    <scope>NUCLEOTIDE SEQUENCE [LARGE SCALE GENOMIC DNA]</scope>
    <source>
        <strain evidence="3">MIT 9314</strain>
    </source>
</reference>
<evidence type="ECO:0000313" key="3">
    <source>
        <dbReference type="Proteomes" id="UP000030533"/>
    </source>
</evidence>
<evidence type="ECO:0000313" key="2">
    <source>
        <dbReference type="EMBL" id="KGG02521.1"/>
    </source>
</evidence>
<dbReference type="STRING" id="167548.EU98_0461"/>
<comment type="caution">
    <text evidence="2">The sequence shown here is derived from an EMBL/GenBank/DDBJ whole genome shotgun (WGS) entry which is preliminary data.</text>
</comment>